<organism evidence="1 2">
    <name type="scientific">Brachyspira suanatina</name>
    <dbReference type="NCBI Taxonomy" id="381802"/>
    <lineage>
        <taxon>Bacteria</taxon>
        <taxon>Pseudomonadati</taxon>
        <taxon>Spirochaetota</taxon>
        <taxon>Spirochaetia</taxon>
        <taxon>Brachyspirales</taxon>
        <taxon>Brachyspiraceae</taxon>
        <taxon>Brachyspira</taxon>
    </lineage>
</organism>
<dbReference type="OrthoDB" id="9808774at2"/>
<dbReference type="EMBL" id="CVLB01000001">
    <property type="protein sequence ID" value="CRF33608.1"/>
    <property type="molecule type" value="Genomic_DNA"/>
</dbReference>
<dbReference type="Gene3D" id="1.25.40.10">
    <property type="entry name" value="Tetratricopeptide repeat domain"/>
    <property type="match status" value="1"/>
</dbReference>
<accession>A0A0G4K7H4</accession>
<dbReference type="AlphaFoldDB" id="A0A0G4K7H4"/>
<name>A0A0G4K7H4_9SPIR</name>
<sequence length="735" mass="86565">MSEALQKLENVFSEETFTRRPLLNYTAKYFVDLSGILNDINDTNDINSAIETAKMQLDKNPNHISALYANGFLNLKIANYSEMSLEKLLGIFKNAKKWNIVEFISQKILDEYYESDYALRYLASYYQSTNRDSEALEIWERLIRFDVSNPELPEKIAHTKEMAGDIKSAVHYYKIAFERNLIRERNNAESDIKKVLEYEPDNYNYLLKYENALKTLVDSNIMIDVWKIIFFYYFENNRYNDALKTIKNLLNYEQDIVAQNNKKAKFFRHRLVDVYKALYPNHTLFEKIEEISAITNVNKKPKDCIEIFEKYIQYDVDKYVIHRNFGVGKIKSIDINNVNIKFVSQEDIRKMTFDMAIQSLTTLPNDDINVYKAYRLNEIKKIAEENPTELLTIILKYKKTITTKDLKQELTSKPDVVVAESAYTKWLESAKKSVRASTTVKFDKNTFLYNEEAETYDAESLSKFNKTDNFFERYQIYMEYLTYTPNLNSEEAKEMNNYFVNISKDKKAPNDERIISTIYLRSQSNADSSIPLLSDIVKNIDDYTHVYEVLPSSNYREKFIKAIWDGRRDDYYNIILKMLYSPQVKNNYLIVNKLFEDGKTDMLAKTIDDIFLHYRECPESFVYFAQKILDGEYYDETAGDININKNSLMIGLLSIIPHLSKMVDKKETSAQARKLLKVVYDLVFDKAYLLKFIENESEEDVKIIFGEFQKLVNLEQHYKTDIISAVIKRFPDWKI</sequence>
<dbReference type="InterPro" id="IPR011990">
    <property type="entry name" value="TPR-like_helical_dom_sf"/>
</dbReference>
<dbReference type="RefSeq" id="WP_048594776.1">
    <property type="nucleotide sequence ID" value="NZ_CVLB01000001.1"/>
</dbReference>
<dbReference type="SUPFAM" id="SSF48452">
    <property type="entry name" value="TPR-like"/>
    <property type="match status" value="1"/>
</dbReference>
<keyword evidence="2" id="KW-1185">Reference proteome</keyword>
<reference evidence="2" key="1">
    <citation type="submission" date="2015-04" db="EMBL/GenBank/DDBJ databases">
        <authorList>
            <person name="Mushtaq Mamoona"/>
        </authorList>
    </citation>
    <scope>NUCLEOTIDE SEQUENCE [LARGE SCALE GENOMIC DNA]</scope>
    <source>
        <strain evidence="2">AN4859/03</strain>
    </source>
</reference>
<dbReference type="Proteomes" id="UP000043763">
    <property type="component" value="Unassembled WGS sequence"/>
</dbReference>
<protein>
    <submittedName>
        <fullName evidence="1">Transcript cleavage factor</fullName>
    </submittedName>
</protein>
<evidence type="ECO:0000313" key="1">
    <source>
        <dbReference type="EMBL" id="CRF33608.1"/>
    </source>
</evidence>
<gene>
    <name evidence="1" type="ORF">BRSU_1552</name>
</gene>
<evidence type="ECO:0000313" key="2">
    <source>
        <dbReference type="Proteomes" id="UP000043763"/>
    </source>
</evidence>
<proteinExistence type="predicted"/>